<proteinExistence type="predicted"/>
<evidence type="ECO:0000313" key="1">
    <source>
        <dbReference type="EMBL" id="PJJ42488.1"/>
    </source>
</evidence>
<dbReference type="RefSeq" id="WP_100426345.1">
    <property type="nucleotide sequence ID" value="NZ_PGEX01000001.1"/>
</dbReference>
<name>A0A2M9A9X9_9BACT</name>
<reference evidence="1 2" key="1">
    <citation type="submission" date="2017-11" db="EMBL/GenBank/DDBJ databases">
        <title>Animal gut microbial communities from fecal samples from Wisconsin, USA.</title>
        <authorList>
            <person name="Neumann A."/>
        </authorList>
    </citation>
    <scope>NUCLEOTIDE SEQUENCE [LARGE SCALE GENOMIC DNA]</scope>
    <source>
        <strain evidence="1 2">UWS3</strain>
    </source>
</reference>
<accession>A0A2M9A9X9</accession>
<dbReference type="EMBL" id="PGEX01000001">
    <property type="protein sequence ID" value="PJJ42488.1"/>
    <property type="molecule type" value="Genomic_DNA"/>
</dbReference>
<gene>
    <name evidence="1" type="ORF">BGX16_2519</name>
</gene>
<evidence type="ECO:0000313" key="2">
    <source>
        <dbReference type="Proteomes" id="UP000231134"/>
    </source>
</evidence>
<dbReference type="Proteomes" id="UP000231134">
    <property type="component" value="Unassembled WGS sequence"/>
</dbReference>
<keyword evidence="2" id="KW-1185">Reference proteome</keyword>
<comment type="caution">
    <text evidence="1">The sequence shown here is derived from an EMBL/GenBank/DDBJ whole genome shotgun (WGS) entry which is preliminary data.</text>
</comment>
<sequence>MNSSLRSLKIQQRNLVVLMERLEKRLEKAYALNMAEASAIRVRIQKVACMLGDVNDCILDMELYRLRVSYPVFTKCGKALAGRKTVRIYAQAA</sequence>
<dbReference type="AlphaFoldDB" id="A0A2M9A9X9"/>
<protein>
    <submittedName>
        <fullName evidence="1">Uncharacterized protein</fullName>
    </submittedName>
</protein>
<organism evidence="1 2">
    <name type="scientific">Hallerella succinigenes</name>
    <dbReference type="NCBI Taxonomy" id="1896222"/>
    <lineage>
        <taxon>Bacteria</taxon>
        <taxon>Pseudomonadati</taxon>
        <taxon>Fibrobacterota</taxon>
        <taxon>Fibrobacteria</taxon>
        <taxon>Fibrobacterales</taxon>
        <taxon>Fibrobacteraceae</taxon>
        <taxon>Hallerella</taxon>
    </lineage>
</organism>